<dbReference type="PROSITE" id="PS01264">
    <property type="entry name" value="TBOX_2"/>
    <property type="match status" value="1"/>
</dbReference>
<dbReference type="SUPFAM" id="SSF49417">
    <property type="entry name" value="p53-like transcription factors"/>
    <property type="match status" value="1"/>
</dbReference>
<accession>A0A4U5MDZ7</accession>
<dbReference type="PRINTS" id="PR00938">
    <property type="entry name" value="BRACHYURY"/>
</dbReference>
<feature type="region of interest" description="Disordered" evidence="7">
    <location>
        <begin position="422"/>
        <end position="466"/>
    </location>
</feature>
<dbReference type="InterPro" id="IPR001699">
    <property type="entry name" value="TF_T-box"/>
</dbReference>
<name>A0A4U5MDZ7_STECR</name>
<dbReference type="PROSITE" id="PS50252">
    <property type="entry name" value="TBOX_3"/>
    <property type="match status" value="1"/>
</dbReference>
<evidence type="ECO:0000256" key="5">
    <source>
        <dbReference type="ARBA" id="ARBA00023242"/>
    </source>
</evidence>
<organism evidence="9 10">
    <name type="scientific">Steinernema carpocapsae</name>
    <name type="common">Entomopathogenic nematode</name>
    <dbReference type="NCBI Taxonomy" id="34508"/>
    <lineage>
        <taxon>Eukaryota</taxon>
        <taxon>Metazoa</taxon>
        <taxon>Ecdysozoa</taxon>
        <taxon>Nematoda</taxon>
        <taxon>Chromadorea</taxon>
        <taxon>Rhabditida</taxon>
        <taxon>Tylenchina</taxon>
        <taxon>Panagrolaimomorpha</taxon>
        <taxon>Strongyloidoidea</taxon>
        <taxon>Steinernematidae</taxon>
        <taxon>Steinernema</taxon>
    </lineage>
</organism>
<dbReference type="InterPro" id="IPR018186">
    <property type="entry name" value="TF_T-box_CS"/>
</dbReference>
<dbReference type="OrthoDB" id="7442607at2759"/>
<comment type="caution">
    <text evidence="9">The sequence shown here is derived from an EMBL/GenBank/DDBJ whole genome shotgun (WGS) entry which is preliminary data.</text>
</comment>
<keyword evidence="3 6" id="KW-0238">DNA-binding</keyword>
<dbReference type="GO" id="GO:0000978">
    <property type="term" value="F:RNA polymerase II cis-regulatory region sequence-specific DNA binding"/>
    <property type="evidence" value="ECO:0007669"/>
    <property type="project" value="InterPro"/>
</dbReference>
<evidence type="ECO:0000256" key="6">
    <source>
        <dbReference type="PROSITE-ProRule" id="PRU00201"/>
    </source>
</evidence>
<reference evidence="9 10" key="1">
    <citation type="journal article" date="2015" name="Genome Biol.">
        <title>Comparative genomics of Steinernema reveals deeply conserved gene regulatory networks.</title>
        <authorList>
            <person name="Dillman A.R."/>
            <person name="Macchietto M."/>
            <person name="Porter C.F."/>
            <person name="Rogers A."/>
            <person name="Williams B."/>
            <person name="Antoshechkin I."/>
            <person name="Lee M.M."/>
            <person name="Goodwin Z."/>
            <person name="Lu X."/>
            <person name="Lewis E.E."/>
            <person name="Goodrich-Blair H."/>
            <person name="Stock S.P."/>
            <person name="Adams B.J."/>
            <person name="Sternberg P.W."/>
            <person name="Mortazavi A."/>
        </authorList>
    </citation>
    <scope>NUCLEOTIDE SEQUENCE [LARGE SCALE GENOMIC DNA]</scope>
    <source>
        <strain evidence="9 10">ALL</strain>
    </source>
</reference>
<keyword evidence="10" id="KW-1185">Reference proteome</keyword>
<dbReference type="Pfam" id="PF00907">
    <property type="entry name" value="T-box"/>
    <property type="match status" value="1"/>
</dbReference>
<proteinExistence type="predicted"/>
<feature type="compositionally biased region" description="Polar residues" evidence="7">
    <location>
        <begin position="422"/>
        <end position="432"/>
    </location>
</feature>
<dbReference type="PANTHER" id="PTHR11267:SF181">
    <property type="entry name" value="OPTOMOTOR-BLIND PROTEIN"/>
    <property type="match status" value="1"/>
</dbReference>
<dbReference type="InterPro" id="IPR046360">
    <property type="entry name" value="T-box_DNA-bd"/>
</dbReference>
<dbReference type="GO" id="GO:0000785">
    <property type="term" value="C:chromatin"/>
    <property type="evidence" value="ECO:0007669"/>
    <property type="project" value="TreeGrafter"/>
</dbReference>
<comment type="caution">
    <text evidence="6">Lacks conserved residue(s) required for the propagation of feature annotation.</text>
</comment>
<dbReference type="Proteomes" id="UP000298663">
    <property type="component" value="Unassembled WGS sequence"/>
</dbReference>
<dbReference type="FunFam" id="2.60.40.820:FF:000016">
    <property type="entry name" value="T-box transcription factor TBX2-A"/>
    <property type="match status" value="1"/>
</dbReference>
<dbReference type="PROSITE" id="PS01283">
    <property type="entry name" value="TBOX_1"/>
    <property type="match status" value="1"/>
</dbReference>
<dbReference type="InterPro" id="IPR008967">
    <property type="entry name" value="p53-like_TF_DNA-bd_sf"/>
</dbReference>
<dbReference type="InterPro" id="IPR002070">
    <property type="entry name" value="TF_Brachyury"/>
</dbReference>
<evidence type="ECO:0000313" key="10">
    <source>
        <dbReference type="Proteomes" id="UP000298663"/>
    </source>
</evidence>
<protein>
    <recommendedName>
        <fullName evidence="8">T-box domain-containing protein</fullName>
    </recommendedName>
</protein>
<dbReference type="GO" id="GO:0000981">
    <property type="term" value="F:DNA-binding transcription factor activity, RNA polymerase II-specific"/>
    <property type="evidence" value="ECO:0007669"/>
    <property type="project" value="TreeGrafter"/>
</dbReference>
<dbReference type="PRINTS" id="PR00937">
    <property type="entry name" value="TBOX"/>
</dbReference>
<keyword evidence="5 6" id="KW-0539">Nucleus</keyword>
<evidence type="ECO:0000259" key="8">
    <source>
        <dbReference type="PROSITE" id="PS50252"/>
    </source>
</evidence>
<evidence type="ECO:0000256" key="1">
    <source>
        <dbReference type="ARBA" id="ARBA00004123"/>
    </source>
</evidence>
<gene>
    <name evidence="9" type="ORF">L596_023546</name>
</gene>
<dbReference type="InterPro" id="IPR036960">
    <property type="entry name" value="T-box_sf"/>
</dbReference>
<evidence type="ECO:0000256" key="7">
    <source>
        <dbReference type="SAM" id="MobiDB-lite"/>
    </source>
</evidence>
<dbReference type="PANTHER" id="PTHR11267">
    <property type="entry name" value="T-BOX PROTEIN-RELATED"/>
    <property type="match status" value="1"/>
</dbReference>
<keyword evidence="2" id="KW-0805">Transcription regulation</keyword>
<dbReference type="Gene3D" id="2.60.40.820">
    <property type="entry name" value="Transcription factor, T-box"/>
    <property type="match status" value="1"/>
</dbReference>
<evidence type="ECO:0000256" key="4">
    <source>
        <dbReference type="ARBA" id="ARBA00023163"/>
    </source>
</evidence>
<evidence type="ECO:0000256" key="2">
    <source>
        <dbReference type="ARBA" id="ARBA00023015"/>
    </source>
</evidence>
<dbReference type="AlphaFoldDB" id="A0A4U5MDZ7"/>
<sequence>MVANNSRYICLFVTSHSSALPVPEKTEGRRGLLGGGYHIRKRPSIRPLNGSTKRINIARSCRYGPRADDVILWLIYEGNSYNQGGILSGALRCFIDAAPLWRRDQVSISAVARCVSGVQTGASRGSSAAAGSRDRCAPRFGFCASEVNRIAKPSLPRLPSISRVPTSASTITPLEMAYPPHPFLAARPNFGMLGGLMPAAHAPFPMPGPAGAYPSPHRYPIDPNSILSSIPPQFLMTQSGQIPPIDDSVVDNPKVELDDKDLWDKFSGAGTEMVITKSGRRIFPAFKVKVSGLDRKAKYFLIMDIIPADDQRYKFHNSRWITAGKADPEMPKKLYFHPESPATGEHWMQKGANFQKMKLTNNMSDKHGFTILNSMHKYQPRVHIVRADHPAQLFIATFHTFIFRETEFIAVTAYQNENVTQLKINHNPSPKGSGTPEPGNARRKIAEQGGGERRSELDPERPRPLQAGLQKLRGLRRFLRRLGSAGQTRQERLFLLDEPRFPYPGQQNAALDAASGPPAPVPPRLRVKESALLQNGGFLFPPMPANPMPWLQHLHRTFLPEFPRRTAAESPPSGHSICGFLFADQIKRIAASSCHLHVAFGENGPRIRVAVGRSHFALREDRHFCSFAGALDTYRIPAGGQEGRKDRL</sequence>
<dbReference type="GO" id="GO:0005634">
    <property type="term" value="C:nucleus"/>
    <property type="evidence" value="ECO:0007669"/>
    <property type="project" value="UniProtKB-SubCell"/>
</dbReference>
<evidence type="ECO:0000256" key="3">
    <source>
        <dbReference type="ARBA" id="ARBA00023125"/>
    </source>
</evidence>
<keyword evidence="4" id="KW-0804">Transcription</keyword>
<dbReference type="GO" id="GO:0001708">
    <property type="term" value="P:cell fate specification"/>
    <property type="evidence" value="ECO:0007669"/>
    <property type="project" value="TreeGrafter"/>
</dbReference>
<dbReference type="GO" id="GO:0045893">
    <property type="term" value="P:positive regulation of DNA-templated transcription"/>
    <property type="evidence" value="ECO:0007669"/>
    <property type="project" value="InterPro"/>
</dbReference>
<feature type="compositionally biased region" description="Basic and acidic residues" evidence="7">
    <location>
        <begin position="444"/>
        <end position="463"/>
    </location>
</feature>
<reference evidence="9 10" key="2">
    <citation type="journal article" date="2019" name="G3 (Bethesda)">
        <title>Hybrid Assembly of the Genome of the Entomopathogenic Nematode Steinernema carpocapsae Identifies the X-Chromosome.</title>
        <authorList>
            <person name="Serra L."/>
            <person name="Macchietto M."/>
            <person name="Macias-Munoz A."/>
            <person name="McGill C.J."/>
            <person name="Rodriguez I.M."/>
            <person name="Rodriguez B."/>
            <person name="Murad R."/>
            <person name="Mortazavi A."/>
        </authorList>
    </citation>
    <scope>NUCLEOTIDE SEQUENCE [LARGE SCALE GENOMIC DNA]</scope>
    <source>
        <strain evidence="9 10">ALL</strain>
    </source>
</reference>
<dbReference type="STRING" id="34508.A0A4U5MDZ7"/>
<comment type="subcellular location">
    <subcellularLocation>
        <location evidence="1 6">Nucleus</location>
    </subcellularLocation>
</comment>
<dbReference type="EMBL" id="AZBU02000008">
    <property type="protein sequence ID" value="TKR67386.1"/>
    <property type="molecule type" value="Genomic_DNA"/>
</dbReference>
<evidence type="ECO:0000313" key="9">
    <source>
        <dbReference type="EMBL" id="TKR67386.1"/>
    </source>
</evidence>
<dbReference type="SMART" id="SM00425">
    <property type="entry name" value="TBOX"/>
    <property type="match status" value="1"/>
</dbReference>
<feature type="domain" description="T-box" evidence="8">
    <location>
        <begin position="257"/>
        <end position="435"/>
    </location>
</feature>